<dbReference type="AlphaFoldDB" id="A0A5N5X273"/>
<keyword evidence="2" id="KW-1185">Reference proteome</keyword>
<evidence type="ECO:0000313" key="2">
    <source>
        <dbReference type="Proteomes" id="UP000326565"/>
    </source>
</evidence>
<proteinExistence type="predicted"/>
<gene>
    <name evidence="1" type="ORF">BDV29DRAFT_135180</name>
</gene>
<dbReference type="OrthoDB" id="3034343at2759"/>
<sequence>MDWLSLLPQCLGIRHLERPLGAHNNVALHLSFYASQVLLFRDLISPATREARATPESSLRQWFSPVLIEFRSFASLMNALTEEDLEGFWIRRLLFPHAAKRYAAHGGSHIQTLGPADSLWQLPHLLISSGLHAL</sequence>
<dbReference type="Proteomes" id="UP000326565">
    <property type="component" value="Unassembled WGS sequence"/>
</dbReference>
<reference evidence="1 2" key="1">
    <citation type="submission" date="2019-04" db="EMBL/GenBank/DDBJ databases">
        <title>Friends and foes A comparative genomics study of 23 Aspergillus species from section Flavi.</title>
        <authorList>
            <consortium name="DOE Joint Genome Institute"/>
            <person name="Kjaerbolling I."/>
            <person name="Vesth T."/>
            <person name="Frisvad J.C."/>
            <person name="Nybo J.L."/>
            <person name="Theobald S."/>
            <person name="Kildgaard S."/>
            <person name="Isbrandt T."/>
            <person name="Kuo A."/>
            <person name="Sato A."/>
            <person name="Lyhne E.K."/>
            <person name="Kogle M.E."/>
            <person name="Wiebenga A."/>
            <person name="Kun R.S."/>
            <person name="Lubbers R.J."/>
            <person name="Makela M.R."/>
            <person name="Barry K."/>
            <person name="Chovatia M."/>
            <person name="Clum A."/>
            <person name="Daum C."/>
            <person name="Haridas S."/>
            <person name="He G."/>
            <person name="LaButti K."/>
            <person name="Lipzen A."/>
            <person name="Mondo S."/>
            <person name="Riley R."/>
            <person name="Salamov A."/>
            <person name="Simmons B.A."/>
            <person name="Magnuson J.K."/>
            <person name="Henrissat B."/>
            <person name="Mortensen U.H."/>
            <person name="Larsen T.O."/>
            <person name="Devries R.P."/>
            <person name="Grigoriev I.V."/>
            <person name="Machida M."/>
            <person name="Baker S.E."/>
            <person name="Andersen M.R."/>
        </authorList>
    </citation>
    <scope>NUCLEOTIDE SEQUENCE [LARGE SCALE GENOMIC DNA]</scope>
    <source>
        <strain evidence="1 2">CBS 151.66</strain>
    </source>
</reference>
<name>A0A5N5X273_9EURO</name>
<dbReference type="EMBL" id="ML732224">
    <property type="protein sequence ID" value="KAB8073584.1"/>
    <property type="molecule type" value="Genomic_DNA"/>
</dbReference>
<evidence type="ECO:0000313" key="1">
    <source>
        <dbReference type="EMBL" id="KAB8073584.1"/>
    </source>
</evidence>
<organism evidence="1 2">
    <name type="scientific">Aspergillus leporis</name>
    <dbReference type="NCBI Taxonomy" id="41062"/>
    <lineage>
        <taxon>Eukaryota</taxon>
        <taxon>Fungi</taxon>
        <taxon>Dikarya</taxon>
        <taxon>Ascomycota</taxon>
        <taxon>Pezizomycotina</taxon>
        <taxon>Eurotiomycetes</taxon>
        <taxon>Eurotiomycetidae</taxon>
        <taxon>Eurotiales</taxon>
        <taxon>Aspergillaceae</taxon>
        <taxon>Aspergillus</taxon>
        <taxon>Aspergillus subgen. Circumdati</taxon>
    </lineage>
</organism>
<accession>A0A5N5X273</accession>
<protein>
    <submittedName>
        <fullName evidence="1">Uncharacterized protein</fullName>
    </submittedName>
</protein>